<name>A0ABT1PPW4_9ACTN</name>
<proteinExistence type="predicted"/>
<reference evidence="2" key="1">
    <citation type="submission" date="2022-06" db="EMBL/GenBank/DDBJ databases">
        <title>Draft genome sequence of Streptomyces sp. RB6PN25 isolated from peat swamp forest in Thailand.</title>
        <authorList>
            <person name="Duangmal K."/>
            <person name="Klaysubun C."/>
        </authorList>
    </citation>
    <scope>NUCLEOTIDE SEQUENCE</scope>
    <source>
        <strain evidence="2">RB6PN25</strain>
    </source>
</reference>
<evidence type="ECO:0000313" key="2">
    <source>
        <dbReference type="EMBL" id="MCQ4079163.1"/>
    </source>
</evidence>
<gene>
    <name evidence="2" type="ORF">NGB36_00665</name>
</gene>
<dbReference type="Proteomes" id="UP001057702">
    <property type="component" value="Unassembled WGS sequence"/>
</dbReference>
<dbReference type="EMBL" id="JANFNG010000001">
    <property type="protein sequence ID" value="MCQ4079163.1"/>
    <property type="molecule type" value="Genomic_DNA"/>
</dbReference>
<organism evidence="2 3">
    <name type="scientific">Streptomyces humicola</name>
    <dbReference type="NCBI Taxonomy" id="2953240"/>
    <lineage>
        <taxon>Bacteria</taxon>
        <taxon>Bacillati</taxon>
        <taxon>Actinomycetota</taxon>
        <taxon>Actinomycetes</taxon>
        <taxon>Kitasatosporales</taxon>
        <taxon>Streptomycetaceae</taxon>
        <taxon>Streptomyces</taxon>
    </lineage>
</organism>
<feature type="region of interest" description="Disordered" evidence="1">
    <location>
        <begin position="27"/>
        <end position="51"/>
    </location>
</feature>
<protein>
    <submittedName>
        <fullName evidence="2">Uncharacterized protein</fullName>
    </submittedName>
</protein>
<comment type="caution">
    <text evidence="2">The sequence shown here is derived from an EMBL/GenBank/DDBJ whole genome shotgun (WGS) entry which is preliminary data.</text>
</comment>
<keyword evidence="3" id="KW-1185">Reference proteome</keyword>
<sequence>MTCEFTEVSVAFSPRSRSAPCWFTVHHRSGSSGGQSDEGDVYGGINNSRAA</sequence>
<evidence type="ECO:0000256" key="1">
    <source>
        <dbReference type="SAM" id="MobiDB-lite"/>
    </source>
</evidence>
<accession>A0ABT1PPW4</accession>
<evidence type="ECO:0000313" key="3">
    <source>
        <dbReference type="Proteomes" id="UP001057702"/>
    </source>
</evidence>